<proteinExistence type="predicted"/>
<name>A0ABP8PU44_9MICO</name>
<dbReference type="Proteomes" id="UP001500731">
    <property type="component" value="Unassembled WGS sequence"/>
</dbReference>
<sequence length="168" mass="18519">MDISFEAYRELTLRRPGSQGELPLEWRPAVTAHCLLIGEDRAERARHITSMLTELQQSGWNALCPSDVDDGAADIRVAYDLMVERYSRLEEQRDTDDEQTPLVLAVNDYIGLTGSMDLAAIIDCGRAVRVHLILGADRSLFAGVLPTLRDGFVHTRIDAAPALAGASR</sequence>
<evidence type="ECO:0000313" key="2">
    <source>
        <dbReference type="Proteomes" id="UP001500731"/>
    </source>
</evidence>
<accession>A0ABP8PU44</accession>
<dbReference type="RefSeq" id="WP_345189036.1">
    <property type="nucleotide sequence ID" value="NZ_BAABGP010000037.1"/>
</dbReference>
<reference evidence="2" key="1">
    <citation type="journal article" date="2019" name="Int. J. Syst. Evol. Microbiol.">
        <title>The Global Catalogue of Microorganisms (GCM) 10K type strain sequencing project: providing services to taxonomists for standard genome sequencing and annotation.</title>
        <authorList>
            <consortium name="The Broad Institute Genomics Platform"/>
            <consortium name="The Broad Institute Genome Sequencing Center for Infectious Disease"/>
            <person name="Wu L."/>
            <person name="Ma J."/>
        </authorList>
    </citation>
    <scope>NUCLEOTIDE SEQUENCE [LARGE SCALE GENOMIC DNA]</scope>
    <source>
        <strain evidence="2">JCM 17839</strain>
    </source>
</reference>
<comment type="caution">
    <text evidence="1">The sequence shown here is derived from an EMBL/GenBank/DDBJ whole genome shotgun (WGS) entry which is preliminary data.</text>
</comment>
<dbReference type="EMBL" id="BAABGP010000037">
    <property type="protein sequence ID" value="GAA4492378.1"/>
    <property type="molecule type" value="Genomic_DNA"/>
</dbReference>
<evidence type="ECO:0000313" key="1">
    <source>
        <dbReference type="EMBL" id="GAA4492378.1"/>
    </source>
</evidence>
<protein>
    <submittedName>
        <fullName evidence="1">Uncharacterized protein</fullName>
    </submittedName>
</protein>
<organism evidence="1 2">
    <name type="scientific">Microbacterium panaciterrae</name>
    <dbReference type="NCBI Taxonomy" id="985759"/>
    <lineage>
        <taxon>Bacteria</taxon>
        <taxon>Bacillati</taxon>
        <taxon>Actinomycetota</taxon>
        <taxon>Actinomycetes</taxon>
        <taxon>Micrococcales</taxon>
        <taxon>Microbacteriaceae</taxon>
        <taxon>Microbacterium</taxon>
    </lineage>
</organism>
<gene>
    <name evidence="1" type="ORF">GCM10023171_37400</name>
</gene>
<keyword evidence="2" id="KW-1185">Reference proteome</keyword>